<keyword evidence="2" id="KW-0690">Ribosome biogenesis</keyword>
<evidence type="ECO:0000256" key="2">
    <source>
        <dbReference type="ARBA" id="ARBA00022517"/>
    </source>
</evidence>
<evidence type="ECO:0000256" key="3">
    <source>
        <dbReference type="ARBA" id="ARBA00022552"/>
    </source>
</evidence>
<keyword evidence="7" id="KW-0699">rRNA-binding</keyword>
<dbReference type="AlphaFoldDB" id="A0A4S8KVM4"/>
<evidence type="ECO:0000256" key="5">
    <source>
        <dbReference type="ARBA" id="ARBA00022679"/>
    </source>
</evidence>
<feature type="region of interest" description="Disordered" evidence="9">
    <location>
        <begin position="37"/>
        <end position="175"/>
    </location>
</feature>
<sequence length="268" mass="29035">MTINAPVAVVPHRRRHSPSNRDTYSFAASSLLRATLDPKVSVIPPPRPKSTPAGERPAQRRRQKSPVVSDAEGDFHGNADYDNVSSESCDSVEGEDSSKKALMKRHHHGSSSDSTSDDDDDGANLSVNKSKSRPTRPLPSRTMDSEDDSRPTTSTLNPNAHPFSSSSNPARLANLSNPHMLPQVASVPRGPALRVLESTLPTPLAGFSWKEWQAGKEGEVKYTLLNCDDHQGILAKTGRDIADARPDITHQCLLTLLDSPLNKAGLLQ</sequence>
<reference evidence="10 11" key="1">
    <citation type="journal article" date="2019" name="Nat. Ecol. Evol.">
        <title>Megaphylogeny resolves global patterns of mushroom evolution.</title>
        <authorList>
            <person name="Varga T."/>
            <person name="Krizsan K."/>
            <person name="Foldi C."/>
            <person name="Dima B."/>
            <person name="Sanchez-Garcia M."/>
            <person name="Sanchez-Ramirez S."/>
            <person name="Szollosi G.J."/>
            <person name="Szarkandi J.G."/>
            <person name="Papp V."/>
            <person name="Albert L."/>
            <person name="Andreopoulos W."/>
            <person name="Angelini C."/>
            <person name="Antonin V."/>
            <person name="Barry K.W."/>
            <person name="Bougher N.L."/>
            <person name="Buchanan P."/>
            <person name="Buyck B."/>
            <person name="Bense V."/>
            <person name="Catcheside P."/>
            <person name="Chovatia M."/>
            <person name="Cooper J."/>
            <person name="Damon W."/>
            <person name="Desjardin D."/>
            <person name="Finy P."/>
            <person name="Geml J."/>
            <person name="Haridas S."/>
            <person name="Hughes K."/>
            <person name="Justo A."/>
            <person name="Karasinski D."/>
            <person name="Kautmanova I."/>
            <person name="Kiss B."/>
            <person name="Kocsube S."/>
            <person name="Kotiranta H."/>
            <person name="LaButti K.M."/>
            <person name="Lechner B.E."/>
            <person name="Liimatainen K."/>
            <person name="Lipzen A."/>
            <person name="Lukacs Z."/>
            <person name="Mihaltcheva S."/>
            <person name="Morgado L.N."/>
            <person name="Niskanen T."/>
            <person name="Noordeloos M.E."/>
            <person name="Ohm R.A."/>
            <person name="Ortiz-Santana B."/>
            <person name="Ovrebo C."/>
            <person name="Racz N."/>
            <person name="Riley R."/>
            <person name="Savchenko A."/>
            <person name="Shiryaev A."/>
            <person name="Soop K."/>
            <person name="Spirin V."/>
            <person name="Szebenyi C."/>
            <person name="Tomsovsky M."/>
            <person name="Tulloss R.E."/>
            <person name="Uehling J."/>
            <person name="Grigoriev I.V."/>
            <person name="Vagvolgyi C."/>
            <person name="Papp T."/>
            <person name="Martin F.M."/>
            <person name="Miettinen O."/>
            <person name="Hibbett D.S."/>
            <person name="Nagy L.G."/>
        </authorList>
    </citation>
    <scope>NUCLEOTIDE SEQUENCE [LARGE SCALE GENOMIC DNA]</scope>
    <source>
        <strain evidence="10 11">CBS 962.96</strain>
    </source>
</reference>
<dbReference type="Pfam" id="PF03587">
    <property type="entry name" value="EMG1"/>
    <property type="match status" value="1"/>
</dbReference>
<feature type="region of interest" description="Disordered" evidence="9">
    <location>
        <begin position="1"/>
        <end position="22"/>
    </location>
</feature>
<keyword evidence="4" id="KW-0489">Methyltransferase</keyword>
<dbReference type="InterPro" id="IPR029026">
    <property type="entry name" value="tRNA_m1G_MTases_N"/>
</dbReference>
<evidence type="ECO:0000256" key="4">
    <source>
        <dbReference type="ARBA" id="ARBA00022603"/>
    </source>
</evidence>
<dbReference type="InterPro" id="IPR029028">
    <property type="entry name" value="Alpha/beta_knot_MTases"/>
</dbReference>
<name>A0A4S8KVM4_DENBC</name>
<evidence type="ECO:0000256" key="1">
    <source>
        <dbReference type="ARBA" id="ARBA00008115"/>
    </source>
</evidence>
<dbReference type="OrthoDB" id="269804at2759"/>
<dbReference type="SUPFAM" id="SSF75217">
    <property type="entry name" value="alpha/beta knot"/>
    <property type="match status" value="1"/>
</dbReference>
<feature type="compositionally biased region" description="Polar residues" evidence="9">
    <location>
        <begin position="151"/>
        <end position="175"/>
    </location>
</feature>
<dbReference type="PANTHER" id="PTHR12636">
    <property type="entry name" value="NEP1/MRA1"/>
    <property type="match status" value="1"/>
</dbReference>
<dbReference type="GO" id="GO:0070037">
    <property type="term" value="F:rRNA (pseudouridine) methyltransferase activity"/>
    <property type="evidence" value="ECO:0007669"/>
    <property type="project" value="InterPro"/>
</dbReference>
<evidence type="ECO:0000313" key="11">
    <source>
        <dbReference type="Proteomes" id="UP000297245"/>
    </source>
</evidence>
<comment type="similarity">
    <text evidence="1">Belongs to the class IV-like SAM-binding methyltransferase superfamily. RNA methyltransferase NEP1 family.</text>
</comment>
<dbReference type="Proteomes" id="UP000297245">
    <property type="component" value="Unassembled WGS sequence"/>
</dbReference>
<protein>
    <submittedName>
        <fullName evidence="10">Nep1-domain-containing protein</fullName>
    </submittedName>
</protein>
<accession>A0A4S8KVM4</accession>
<dbReference type="GO" id="GO:0019843">
    <property type="term" value="F:rRNA binding"/>
    <property type="evidence" value="ECO:0007669"/>
    <property type="project" value="UniProtKB-KW"/>
</dbReference>
<evidence type="ECO:0000313" key="10">
    <source>
        <dbReference type="EMBL" id="THU79986.1"/>
    </source>
</evidence>
<dbReference type="Gene3D" id="3.40.1280.10">
    <property type="match status" value="1"/>
</dbReference>
<evidence type="ECO:0000256" key="9">
    <source>
        <dbReference type="SAM" id="MobiDB-lite"/>
    </source>
</evidence>
<keyword evidence="3" id="KW-0698">rRNA processing</keyword>
<dbReference type="EMBL" id="ML179952">
    <property type="protein sequence ID" value="THU79986.1"/>
    <property type="molecule type" value="Genomic_DNA"/>
</dbReference>
<proteinExistence type="inferred from homology"/>
<dbReference type="PANTHER" id="PTHR12636:SF5">
    <property type="entry name" value="RIBOSOMAL RNA SMALL SUBUNIT METHYLTRANSFERASE NEP1"/>
    <property type="match status" value="1"/>
</dbReference>
<dbReference type="InterPro" id="IPR005304">
    <property type="entry name" value="Rbsml_bgen_MeTrfase_EMG1/NEP1"/>
</dbReference>
<evidence type="ECO:0000256" key="7">
    <source>
        <dbReference type="ARBA" id="ARBA00022730"/>
    </source>
</evidence>
<keyword evidence="8" id="KW-0694">RNA-binding</keyword>
<keyword evidence="6" id="KW-0949">S-adenosyl-L-methionine</keyword>
<keyword evidence="11" id="KW-1185">Reference proteome</keyword>
<dbReference type="GO" id="GO:0032040">
    <property type="term" value="C:small-subunit processome"/>
    <property type="evidence" value="ECO:0007669"/>
    <property type="project" value="TreeGrafter"/>
</dbReference>
<evidence type="ECO:0000256" key="6">
    <source>
        <dbReference type="ARBA" id="ARBA00022691"/>
    </source>
</evidence>
<keyword evidence="5" id="KW-0808">Transferase</keyword>
<gene>
    <name evidence="10" type="ORF">K435DRAFT_874850</name>
</gene>
<dbReference type="GO" id="GO:0070475">
    <property type="term" value="P:rRNA base methylation"/>
    <property type="evidence" value="ECO:0007669"/>
    <property type="project" value="InterPro"/>
</dbReference>
<evidence type="ECO:0000256" key="8">
    <source>
        <dbReference type="ARBA" id="ARBA00022884"/>
    </source>
</evidence>
<organism evidence="10 11">
    <name type="scientific">Dendrothele bispora (strain CBS 962.96)</name>
    <dbReference type="NCBI Taxonomy" id="1314807"/>
    <lineage>
        <taxon>Eukaryota</taxon>
        <taxon>Fungi</taxon>
        <taxon>Dikarya</taxon>
        <taxon>Basidiomycota</taxon>
        <taxon>Agaricomycotina</taxon>
        <taxon>Agaricomycetes</taxon>
        <taxon>Agaricomycetidae</taxon>
        <taxon>Agaricales</taxon>
        <taxon>Agaricales incertae sedis</taxon>
        <taxon>Dendrothele</taxon>
    </lineage>
</organism>